<evidence type="ECO:0000313" key="2">
    <source>
        <dbReference type="EMBL" id="GAK43847.1"/>
    </source>
</evidence>
<dbReference type="PANTHER" id="PTHR47377">
    <property type="entry name" value="RHODANESE-LIKE DOMAIN-CONTAINING PROTEIN 4, CHLOROPLASTIC"/>
    <property type="match status" value="1"/>
</dbReference>
<dbReference type="SMART" id="SM00450">
    <property type="entry name" value="RHOD"/>
    <property type="match status" value="1"/>
</dbReference>
<dbReference type="eggNOG" id="COG0607">
    <property type="taxonomic scope" value="Bacteria"/>
</dbReference>
<dbReference type="SUPFAM" id="SSF52821">
    <property type="entry name" value="Rhodanese/Cell cycle control phosphatase"/>
    <property type="match status" value="1"/>
</dbReference>
<evidence type="ECO:0000259" key="1">
    <source>
        <dbReference type="PROSITE" id="PS50206"/>
    </source>
</evidence>
<proteinExistence type="predicted"/>
<dbReference type="Pfam" id="PF00581">
    <property type="entry name" value="Rhodanese"/>
    <property type="match status" value="1"/>
</dbReference>
<accession>A0A081B729</accession>
<sequence>MAGVAPELLSGRAEGYAGDVSVTEAWRVLKEDPAAKLIDVRTKAEWTFVGLPDLEGIGRDLMCLEWQMAPTMQVNPDFTEALSGALKEAGNDVNLFFLCRSGARSRAAAEAMTKAGFTACHNVAGGFEGDLDEERHRGRKNGWKAAGLPWRQS</sequence>
<dbReference type="STRING" id="1333998.M2A_0346"/>
<name>A0A081B729_9HYPH</name>
<reference evidence="2 3" key="1">
    <citation type="submission" date="2014-07" db="EMBL/GenBank/DDBJ databases">
        <title>Tepidicaulis marinum gen. nov., sp. nov., a novel marine bacterium denitrifying nitrate to nitrous oxide strictly under microaerobic conditions.</title>
        <authorList>
            <person name="Takeuchi M."/>
            <person name="Yamagishi T."/>
            <person name="Kamagata Y."/>
            <person name="Oshima K."/>
            <person name="Hattori M."/>
            <person name="Katayama T."/>
            <person name="Hanada S."/>
            <person name="Tamaki H."/>
            <person name="Marumo K."/>
            <person name="Maeda H."/>
            <person name="Nedachi M."/>
            <person name="Iwasaki W."/>
            <person name="Suwa Y."/>
            <person name="Sakata S."/>
        </authorList>
    </citation>
    <scope>NUCLEOTIDE SEQUENCE [LARGE SCALE GENOMIC DNA]</scope>
    <source>
        <strain evidence="2 3">MA2</strain>
    </source>
</reference>
<dbReference type="AlphaFoldDB" id="A0A081B729"/>
<dbReference type="PROSITE" id="PS50206">
    <property type="entry name" value="RHODANESE_3"/>
    <property type="match status" value="1"/>
</dbReference>
<feature type="domain" description="Rhodanese" evidence="1">
    <location>
        <begin position="31"/>
        <end position="139"/>
    </location>
</feature>
<evidence type="ECO:0000313" key="3">
    <source>
        <dbReference type="Proteomes" id="UP000028702"/>
    </source>
</evidence>
<comment type="caution">
    <text evidence="2">The sequence shown here is derived from an EMBL/GenBank/DDBJ whole genome shotgun (WGS) entry which is preliminary data.</text>
</comment>
<dbReference type="PANTHER" id="PTHR47377:SF1">
    <property type="entry name" value="RHODANESE-LIKE DOMAIN-CONTAINING PROTEIN 4, CHLOROPLASTIC"/>
    <property type="match status" value="1"/>
</dbReference>
<dbReference type="InterPro" id="IPR036873">
    <property type="entry name" value="Rhodanese-like_dom_sf"/>
</dbReference>
<organism evidence="2 3">
    <name type="scientific">Tepidicaulis marinus</name>
    <dbReference type="NCBI Taxonomy" id="1333998"/>
    <lineage>
        <taxon>Bacteria</taxon>
        <taxon>Pseudomonadati</taxon>
        <taxon>Pseudomonadota</taxon>
        <taxon>Alphaproteobacteria</taxon>
        <taxon>Hyphomicrobiales</taxon>
        <taxon>Parvibaculaceae</taxon>
        <taxon>Tepidicaulis</taxon>
    </lineage>
</organism>
<dbReference type="InterPro" id="IPR044240">
    <property type="entry name" value="STR4-like"/>
</dbReference>
<protein>
    <submittedName>
        <fullName evidence="2">Rhodanese domain-containing protein</fullName>
    </submittedName>
</protein>
<dbReference type="RefSeq" id="WP_045442076.1">
    <property type="nucleotide sequence ID" value="NZ_BBIO01000001.1"/>
</dbReference>
<dbReference type="InterPro" id="IPR001763">
    <property type="entry name" value="Rhodanese-like_dom"/>
</dbReference>
<keyword evidence="3" id="KW-1185">Reference proteome</keyword>
<dbReference type="EMBL" id="BBIO01000001">
    <property type="protein sequence ID" value="GAK43847.1"/>
    <property type="molecule type" value="Genomic_DNA"/>
</dbReference>
<dbReference type="Gene3D" id="3.40.250.10">
    <property type="entry name" value="Rhodanese-like domain"/>
    <property type="match status" value="1"/>
</dbReference>
<gene>
    <name evidence="2" type="ORF">M2A_0346</name>
</gene>
<dbReference type="Proteomes" id="UP000028702">
    <property type="component" value="Unassembled WGS sequence"/>
</dbReference>